<proteinExistence type="predicted"/>
<evidence type="ECO:0000313" key="11">
    <source>
        <dbReference type="Proteomes" id="UP000006853"/>
    </source>
</evidence>
<dbReference type="InterPro" id="IPR035979">
    <property type="entry name" value="RBD_domain_sf"/>
</dbReference>
<keyword evidence="1 6" id="KW-0479">Metal-binding</keyword>
<reference evidence="10 11" key="1">
    <citation type="journal article" date="2011" name="J. Biotechnol.">
        <title>High-quality genome sequence of Pichia pastoris CBS7435.</title>
        <authorList>
            <person name="Kuberl A."/>
            <person name="Schneider J."/>
            <person name="Thallinger G.G."/>
            <person name="Anderl I."/>
            <person name="Wibberg D."/>
            <person name="Hajek T."/>
            <person name="Jaenicke S."/>
            <person name="Brinkrolf K."/>
            <person name="Goesmann A."/>
            <person name="Szczepanowski R."/>
            <person name="Puhler A."/>
            <person name="Schwab H."/>
            <person name="Glieder A."/>
            <person name="Pichler H."/>
        </authorList>
    </citation>
    <scope>NUCLEOTIDE SEQUENCE [LARGE SCALE GENOMIC DNA]</scope>
    <source>
        <strain evidence="11">ATCC 76273 / CBS 7435 / CECT 11047 / NRRL Y-11430 / Wegner 21-1</strain>
    </source>
</reference>
<dbReference type="PANTHER" id="PTHR12620">
    <property type="entry name" value="U2 SNRNP AUXILIARY FACTOR, SMALL SUBUNIT"/>
    <property type="match status" value="1"/>
</dbReference>
<dbReference type="PROSITE" id="PS50102">
    <property type="entry name" value="RRM"/>
    <property type="match status" value="1"/>
</dbReference>
<dbReference type="PRINTS" id="PR01848">
    <property type="entry name" value="U2AUXFACTOR"/>
</dbReference>
<keyword evidence="4 6" id="KW-0862">Zinc</keyword>
<evidence type="ECO:0000256" key="6">
    <source>
        <dbReference type="PROSITE-ProRule" id="PRU00723"/>
    </source>
</evidence>
<dbReference type="InterPro" id="IPR009145">
    <property type="entry name" value="U2AF_small"/>
</dbReference>
<evidence type="ECO:0000256" key="7">
    <source>
        <dbReference type="SAM" id="MobiDB-lite"/>
    </source>
</evidence>
<feature type="region of interest" description="Disordered" evidence="7">
    <location>
        <begin position="62"/>
        <end position="114"/>
    </location>
</feature>
<feature type="zinc finger region" description="C3H1-type" evidence="6">
    <location>
        <begin position="195"/>
        <end position="222"/>
    </location>
</feature>
<dbReference type="EMBL" id="FR839629">
    <property type="protein sequence ID" value="CCA38796.1"/>
    <property type="molecule type" value="Genomic_DNA"/>
</dbReference>
<evidence type="ECO:0000256" key="4">
    <source>
        <dbReference type="ARBA" id="ARBA00022833"/>
    </source>
</evidence>
<dbReference type="Pfam" id="PF00076">
    <property type="entry name" value="RRM_1"/>
    <property type="match status" value="1"/>
</dbReference>
<dbReference type="AlphaFoldDB" id="F2QTR8"/>
<feature type="compositionally biased region" description="Basic and acidic residues" evidence="7">
    <location>
        <begin position="66"/>
        <end position="81"/>
    </location>
</feature>
<feature type="domain" description="C3H1-type" evidence="9">
    <location>
        <begin position="8"/>
        <end position="37"/>
    </location>
</feature>
<evidence type="ECO:0000256" key="5">
    <source>
        <dbReference type="PROSITE-ProRule" id="PRU00176"/>
    </source>
</evidence>
<evidence type="ECO:0000256" key="3">
    <source>
        <dbReference type="ARBA" id="ARBA00022771"/>
    </source>
</evidence>
<keyword evidence="5" id="KW-0694">RNA-binding</keyword>
<dbReference type="InterPro" id="IPR000504">
    <property type="entry name" value="RRM_dom"/>
</dbReference>
<dbReference type="PROSITE" id="PS50103">
    <property type="entry name" value="ZF_C3H1"/>
    <property type="match status" value="2"/>
</dbReference>
<feature type="domain" description="RRM" evidence="8">
    <location>
        <begin position="111"/>
        <end position="193"/>
    </location>
</feature>
<feature type="compositionally biased region" description="Polar residues" evidence="7">
    <location>
        <begin position="82"/>
        <end position="104"/>
    </location>
</feature>
<dbReference type="SMART" id="SM00361">
    <property type="entry name" value="RRM_1"/>
    <property type="match status" value="1"/>
</dbReference>
<feature type="zinc finger region" description="C3H1-type" evidence="6">
    <location>
        <begin position="8"/>
        <end position="37"/>
    </location>
</feature>
<dbReference type="SUPFAM" id="SSF54928">
    <property type="entry name" value="RNA-binding domain, RBD"/>
    <property type="match status" value="1"/>
</dbReference>
<dbReference type="InterPro" id="IPR012677">
    <property type="entry name" value="Nucleotide-bd_a/b_plait_sf"/>
</dbReference>
<dbReference type="SMART" id="SM00356">
    <property type="entry name" value="ZnF_C3H1"/>
    <property type="match status" value="2"/>
</dbReference>
<evidence type="ECO:0000313" key="10">
    <source>
        <dbReference type="EMBL" id="CCA38796.1"/>
    </source>
</evidence>
<dbReference type="CDD" id="cd12287">
    <property type="entry name" value="RRM_U2AF35_like"/>
    <property type="match status" value="1"/>
</dbReference>
<dbReference type="Gene3D" id="3.30.70.330">
    <property type="match status" value="1"/>
</dbReference>
<reference key="2">
    <citation type="submission" date="2011-04" db="EMBL/GenBank/DDBJ databases">
        <title>High-quality genome sequence of Pichia pastoris CBS 7435.</title>
        <authorList>
            <person name="Kueberl A."/>
            <person name="Schneider J."/>
            <person name="Thallinger G.G."/>
            <person name="Anderl I."/>
            <person name="Wibberg D."/>
            <person name="Hajek T."/>
            <person name="Jaenicke S."/>
            <person name="Brinkrolf K."/>
            <person name="Goesmann A."/>
            <person name="Szczepanowski R."/>
            <person name="Puehler A."/>
            <person name="Schwab H."/>
            <person name="Glieder A."/>
            <person name="Pichler H."/>
        </authorList>
    </citation>
    <scope>NUCLEOTIDE SEQUENCE</scope>
    <source>
        <strain>CBS 7435</strain>
    </source>
</reference>
<protein>
    <submittedName>
        <fullName evidence="10">Putative splicing factor</fullName>
    </submittedName>
</protein>
<keyword evidence="3 6" id="KW-0863">Zinc-finger</keyword>
<dbReference type="InterPro" id="IPR003954">
    <property type="entry name" value="RRM_euk-type"/>
</dbReference>
<reference evidence="10 11" key="3">
    <citation type="journal article" date="2016" name="FEMS Yeast Res.">
        <title>Curation of the genome annotation of Pichia pastoris (Komagataella phaffii) CBS7435 from gene level to protein function.</title>
        <authorList>
            <person name="Valli M."/>
            <person name="Tatto N.E."/>
            <person name="Peymann A."/>
            <person name="Gruber C."/>
            <person name="Landes N."/>
            <person name="Ekker H."/>
            <person name="Thallinger G.G."/>
            <person name="Mattanovich D."/>
            <person name="Gasser B."/>
            <person name="Graf A.B."/>
        </authorList>
    </citation>
    <scope>GENOME REANNOTATION</scope>
    <source>
        <strain evidence="10 11">ATCC 76273 / CBS 7435 / CECT 11047 / NRRL Y-11430 / Wegner 21-1</strain>
    </source>
</reference>
<sequence length="243" mass="27992">MSDYYGSRGNSRVCSAFYRRIGACRHGNKCVKEHIHPTSSYCVVLRNFFDFSLLKVANEGTEVADEGDKQKQQLSGDKKNEQNNGTEKVNQDTSTKDSTSPQNSEPERNDPYTKLKEISESERFNKLLQDIFVELSLNYGFIEDIVICENNNVHLKGNVYIKFSTKESAANCNQELNNRWYNGRPIYSELSPVRSFEEATCRKHDFGRCERGDMCNYMHIKRAPPTVTNNLFDSQLVYYDQQA</sequence>
<gene>
    <name evidence="10" type="primary">RRM100</name>
    <name evidence="10" type="ordered locus">PP7435_Chr2-1119</name>
</gene>
<keyword evidence="11" id="KW-1185">Reference proteome</keyword>
<feature type="compositionally biased region" description="Basic and acidic residues" evidence="7">
    <location>
        <begin position="105"/>
        <end position="114"/>
    </location>
</feature>
<dbReference type="Proteomes" id="UP000006853">
    <property type="component" value="Chromosome 2"/>
</dbReference>
<name>F2QTR8_KOMPC</name>
<dbReference type="GO" id="GO:0089701">
    <property type="term" value="C:U2AF complex"/>
    <property type="evidence" value="ECO:0007669"/>
    <property type="project" value="InterPro"/>
</dbReference>
<dbReference type="GO" id="GO:0000398">
    <property type="term" value="P:mRNA splicing, via spliceosome"/>
    <property type="evidence" value="ECO:0007669"/>
    <property type="project" value="InterPro"/>
</dbReference>
<feature type="domain" description="C3H1-type" evidence="9">
    <location>
        <begin position="195"/>
        <end position="222"/>
    </location>
</feature>
<evidence type="ECO:0000256" key="1">
    <source>
        <dbReference type="ARBA" id="ARBA00022723"/>
    </source>
</evidence>
<dbReference type="GO" id="GO:0003723">
    <property type="term" value="F:RNA binding"/>
    <property type="evidence" value="ECO:0007669"/>
    <property type="project" value="UniProtKB-UniRule"/>
</dbReference>
<accession>F2QTR8</accession>
<dbReference type="HOGENOM" id="CLU_059852_3_1_1"/>
<evidence type="ECO:0000259" key="8">
    <source>
        <dbReference type="PROSITE" id="PS50102"/>
    </source>
</evidence>
<evidence type="ECO:0000256" key="2">
    <source>
        <dbReference type="ARBA" id="ARBA00022737"/>
    </source>
</evidence>
<keyword evidence="2" id="KW-0677">Repeat</keyword>
<organism evidence="10 11">
    <name type="scientific">Komagataella phaffii (strain ATCC 76273 / CBS 7435 / CECT 11047 / NRRL Y-11430 / Wegner 21-1)</name>
    <name type="common">Yeast</name>
    <name type="synonym">Pichia pastoris</name>
    <dbReference type="NCBI Taxonomy" id="981350"/>
    <lineage>
        <taxon>Eukaryota</taxon>
        <taxon>Fungi</taxon>
        <taxon>Dikarya</taxon>
        <taxon>Ascomycota</taxon>
        <taxon>Saccharomycotina</taxon>
        <taxon>Pichiomycetes</taxon>
        <taxon>Pichiales</taxon>
        <taxon>Pichiaceae</taxon>
        <taxon>Komagataella</taxon>
    </lineage>
</organism>
<dbReference type="InterPro" id="IPR000571">
    <property type="entry name" value="Znf_CCCH"/>
</dbReference>
<dbReference type="GO" id="GO:0008270">
    <property type="term" value="F:zinc ion binding"/>
    <property type="evidence" value="ECO:0007669"/>
    <property type="project" value="UniProtKB-KW"/>
</dbReference>
<evidence type="ECO:0000259" key="9">
    <source>
        <dbReference type="PROSITE" id="PS50103"/>
    </source>
</evidence>